<proteinExistence type="predicted"/>
<keyword evidence="2" id="KW-0812">Transmembrane</keyword>
<feature type="compositionally biased region" description="Basic and acidic residues" evidence="1">
    <location>
        <begin position="1"/>
        <end position="12"/>
    </location>
</feature>
<feature type="transmembrane region" description="Helical" evidence="2">
    <location>
        <begin position="69"/>
        <end position="89"/>
    </location>
</feature>
<keyword evidence="2" id="KW-0472">Membrane</keyword>
<sequence length="229" mass="23682">MSAFGARRDKGAPIDLLPPEPGKRKREAARRPSPAIVDADFVVLPGGPAEMRRAARNDNQARAAGDHTAIALAAGRLVLAGFMASVRLIERGLQVLPARAFGTIVAGGVAGAFFFTGGLSALATVFSGGGAEAGLKVAGVASSLDDRNGMKVLSVYGAVENRSLQAHPLPAIIIDVIVGGRTVARHRIETSSARMAPGTTRPFSLKIPHKGTSLPKVAVSLVPEDALRQ</sequence>
<reference evidence="3 4" key="1">
    <citation type="submission" date="2020-08" db="EMBL/GenBank/DDBJ databases">
        <title>Genomic Encyclopedia of Type Strains, Phase IV (KMG-IV): sequencing the most valuable type-strain genomes for metagenomic binning, comparative biology and taxonomic classification.</title>
        <authorList>
            <person name="Goeker M."/>
        </authorList>
    </citation>
    <scope>NUCLEOTIDE SEQUENCE [LARGE SCALE GENOMIC DNA]</scope>
    <source>
        <strain evidence="3 4">DSM 100211</strain>
    </source>
</reference>
<keyword evidence="4" id="KW-1185">Reference proteome</keyword>
<protein>
    <submittedName>
        <fullName evidence="3">Uncharacterized protein</fullName>
    </submittedName>
</protein>
<feature type="transmembrane region" description="Helical" evidence="2">
    <location>
        <begin position="101"/>
        <end position="126"/>
    </location>
</feature>
<evidence type="ECO:0000256" key="2">
    <source>
        <dbReference type="SAM" id="Phobius"/>
    </source>
</evidence>
<dbReference type="AlphaFoldDB" id="A0A7W6GJ01"/>
<evidence type="ECO:0000313" key="4">
    <source>
        <dbReference type="Proteomes" id="UP000574761"/>
    </source>
</evidence>
<dbReference type="RefSeq" id="WP_183802828.1">
    <property type="nucleotide sequence ID" value="NZ_JACIEE010000004.1"/>
</dbReference>
<organism evidence="3 4">
    <name type="scientific">Mycoplana azooxidifex</name>
    <dbReference type="NCBI Taxonomy" id="1636188"/>
    <lineage>
        <taxon>Bacteria</taxon>
        <taxon>Pseudomonadati</taxon>
        <taxon>Pseudomonadota</taxon>
        <taxon>Alphaproteobacteria</taxon>
        <taxon>Hyphomicrobiales</taxon>
        <taxon>Rhizobiaceae</taxon>
        <taxon>Mycoplana</taxon>
    </lineage>
</organism>
<dbReference type="EMBL" id="JACIEE010000004">
    <property type="protein sequence ID" value="MBB3976757.1"/>
    <property type="molecule type" value="Genomic_DNA"/>
</dbReference>
<keyword evidence="2" id="KW-1133">Transmembrane helix</keyword>
<evidence type="ECO:0000313" key="3">
    <source>
        <dbReference type="EMBL" id="MBB3976757.1"/>
    </source>
</evidence>
<comment type="caution">
    <text evidence="3">The sequence shown here is derived from an EMBL/GenBank/DDBJ whole genome shotgun (WGS) entry which is preliminary data.</text>
</comment>
<accession>A0A7W6GJ01</accession>
<evidence type="ECO:0000256" key="1">
    <source>
        <dbReference type="SAM" id="MobiDB-lite"/>
    </source>
</evidence>
<dbReference type="Proteomes" id="UP000574761">
    <property type="component" value="Unassembled WGS sequence"/>
</dbReference>
<gene>
    <name evidence="3" type="ORF">GGQ64_001957</name>
</gene>
<feature type="region of interest" description="Disordered" evidence="1">
    <location>
        <begin position="1"/>
        <end position="32"/>
    </location>
</feature>
<name>A0A7W6GJ01_9HYPH</name>